<evidence type="ECO:0000256" key="1">
    <source>
        <dbReference type="SAM" id="MobiDB-lite"/>
    </source>
</evidence>
<sequence>MPPSSSTRGCPASCSFGHGLSISGRLGHHRGQPPRPYGGSPDEALPTHQPITDLPSAARCSSSLYARASPAQHNRTKLTSCPSHLSSLVTDATFPLAPLPPDAA</sequence>
<name>A0A5C3EYR3_9BASI</name>
<dbReference type="AlphaFoldDB" id="A0A5C3EYR3"/>
<keyword evidence="3" id="KW-1185">Reference proteome</keyword>
<dbReference type="Proteomes" id="UP000323386">
    <property type="component" value="Unassembled WGS sequence"/>
</dbReference>
<feature type="region of interest" description="Disordered" evidence="1">
    <location>
        <begin position="21"/>
        <end position="53"/>
    </location>
</feature>
<organism evidence="2 3">
    <name type="scientific">Pseudozyma flocculosa</name>
    <dbReference type="NCBI Taxonomy" id="84751"/>
    <lineage>
        <taxon>Eukaryota</taxon>
        <taxon>Fungi</taxon>
        <taxon>Dikarya</taxon>
        <taxon>Basidiomycota</taxon>
        <taxon>Ustilaginomycotina</taxon>
        <taxon>Ustilaginomycetes</taxon>
        <taxon>Ustilaginales</taxon>
        <taxon>Ustilaginaceae</taxon>
        <taxon>Pseudozyma</taxon>
    </lineage>
</organism>
<dbReference type="EMBL" id="OOIP01000003">
    <property type="protein sequence ID" value="SPO36161.1"/>
    <property type="molecule type" value="Genomic_DNA"/>
</dbReference>
<proteinExistence type="predicted"/>
<accession>A0A5C3EYR3</accession>
<evidence type="ECO:0000313" key="2">
    <source>
        <dbReference type="EMBL" id="SPO36161.1"/>
    </source>
</evidence>
<evidence type="ECO:0000313" key="3">
    <source>
        <dbReference type="Proteomes" id="UP000323386"/>
    </source>
</evidence>
<protein>
    <submittedName>
        <fullName evidence="2">Uncharacterized protein</fullName>
    </submittedName>
</protein>
<reference evidence="2 3" key="1">
    <citation type="submission" date="2018-03" db="EMBL/GenBank/DDBJ databases">
        <authorList>
            <person name="Guldener U."/>
        </authorList>
    </citation>
    <scope>NUCLEOTIDE SEQUENCE [LARGE SCALE GENOMIC DNA]</scope>
    <source>
        <strain evidence="2 3">DAOM196992</strain>
    </source>
</reference>
<gene>
    <name evidence="2" type="ORF">PSFLO_01632</name>
</gene>